<dbReference type="CDD" id="cd04301">
    <property type="entry name" value="NAT_SF"/>
    <property type="match status" value="1"/>
</dbReference>
<gene>
    <name evidence="4" type="ORF">GCM10014713_08370</name>
</gene>
<evidence type="ECO:0000259" key="3">
    <source>
        <dbReference type="PROSITE" id="PS51186"/>
    </source>
</evidence>
<comment type="caution">
    <text evidence="4">The sequence shown here is derived from an EMBL/GenBank/DDBJ whole genome shotgun (WGS) entry which is preliminary data.</text>
</comment>
<dbReference type="PANTHER" id="PTHR43877">
    <property type="entry name" value="AMINOALKYLPHOSPHONATE N-ACETYLTRANSFERASE-RELATED-RELATED"/>
    <property type="match status" value="1"/>
</dbReference>
<dbReference type="PROSITE" id="PS51186">
    <property type="entry name" value="GNAT"/>
    <property type="match status" value="1"/>
</dbReference>
<keyword evidence="5" id="KW-1185">Reference proteome</keyword>
<protein>
    <submittedName>
        <fullName evidence="4">N-acetyltransferase</fullName>
    </submittedName>
</protein>
<dbReference type="AlphaFoldDB" id="A0A918GYZ7"/>
<accession>A0A918GYZ7</accession>
<dbReference type="EMBL" id="BMQQ01000002">
    <property type="protein sequence ID" value="GGT17930.1"/>
    <property type="molecule type" value="Genomic_DNA"/>
</dbReference>
<dbReference type="InterPro" id="IPR050832">
    <property type="entry name" value="Bact_Acetyltransf"/>
</dbReference>
<dbReference type="Pfam" id="PF00583">
    <property type="entry name" value="Acetyltransf_1"/>
    <property type="match status" value="1"/>
</dbReference>
<evidence type="ECO:0000256" key="2">
    <source>
        <dbReference type="ARBA" id="ARBA00023315"/>
    </source>
</evidence>
<dbReference type="SUPFAM" id="SSF55729">
    <property type="entry name" value="Acyl-CoA N-acyltransferases (Nat)"/>
    <property type="match status" value="1"/>
</dbReference>
<keyword evidence="1" id="KW-0808">Transferase</keyword>
<feature type="domain" description="N-acetyltransferase" evidence="3">
    <location>
        <begin position="8"/>
        <end position="154"/>
    </location>
</feature>
<sequence>MSYRGPMITIDRLAPSDRDTWEQLFRGYIDFYGRTEPDAMYERSWAAFQEDTRLHALGARLDGRLVGITHFFIHPSTSGPDLCYLQDLFTAPEARGKGVARALIEAVRVWAEEQGCCRLYWMTHETNATARRLYDQVADNRGFIRYQIELPGPR</sequence>
<keyword evidence="2" id="KW-0012">Acyltransferase</keyword>
<reference evidence="4" key="1">
    <citation type="journal article" date="2014" name="Int. J. Syst. Evol. Microbiol.">
        <title>Complete genome sequence of Corynebacterium casei LMG S-19264T (=DSM 44701T), isolated from a smear-ripened cheese.</title>
        <authorList>
            <consortium name="US DOE Joint Genome Institute (JGI-PGF)"/>
            <person name="Walter F."/>
            <person name="Albersmeier A."/>
            <person name="Kalinowski J."/>
            <person name="Ruckert C."/>
        </authorList>
    </citation>
    <scope>NUCLEOTIDE SEQUENCE</scope>
    <source>
        <strain evidence="4">JCM 3172</strain>
    </source>
</reference>
<name>A0A918GYZ7_9ACTN</name>
<evidence type="ECO:0000256" key="1">
    <source>
        <dbReference type="ARBA" id="ARBA00022679"/>
    </source>
</evidence>
<proteinExistence type="predicted"/>
<reference evidence="4" key="2">
    <citation type="submission" date="2020-09" db="EMBL/GenBank/DDBJ databases">
        <authorList>
            <person name="Sun Q."/>
            <person name="Ohkuma M."/>
        </authorList>
    </citation>
    <scope>NUCLEOTIDE SEQUENCE</scope>
    <source>
        <strain evidence="4">JCM 3172</strain>
    </source>
</reference>
<dbReference type="GO" id="GO:0016747">
    <property type="term" value="F:acyltransferase activity, transferring groups other than amino-acyl groups"/>
    <property type="evidence" value="ECO:0007669"/>
    <property type="project" value="InterPro"/>
</dbReference>
<dbReference type="InterPro" id="IPR000182">
    <property type="entry name" value="GNAT_dom"/>
</dbReference>
<dbReference type="Gene3D" id="3.40.630.30">
    <property type="match status" value="1"/>
</dbReference>
<dbReference type="Proteomes" id="UP000619486">
    <property type="component" value="Unassembled WGS sequence"/>
</dbReference>
<dbReference type="InterPro" id="IPR016181">
    <property type="entry name" value="Acyl_CoA_acyltransferase"/>
</dbReference>
<evidence type="ECO:0000313" key="4">
    <source>
        <dbReference type="EMBL" id="GGT17930.1"/>
    </source>
</evidence>
<organism evidence="4 5">
    <name type="scientific">Streptomyces purpureus</name>
    <dbReference type="NCBI Taxonomy" id="1951"/>
    <lineage>
        <taxon>Bacteria</taxon>
        <taxon>Bacillati</taxon>
        <taxon>Actinomycetota</taxon>
        <taxon>Actinomycetes</taxon>
        <taxon>Kitasatosporales</taxon>
        <taxon>Streptomycetaceae</taxon>
        <taxon>Streptomyces</taxon>
    </lineage>
</organism>
<evidence type="ECO:0000313" key="5">
    <source>
        <dbReference type="Proteomes" id="UP000619486"/>
    </source>
</evidence>